<dbReference type="SUPFAM" id="SSF56112">
    <property type="entry name" value="Protein kinase-like (PK-like)"/>
    <property type="match status" value="1"/>
</dbReference>
<feature type="region of interest" description="Disordered" evidence="6">
    <location>
        <begin position="274"/>
        <end position="385"/>
    </location>
</feature>
<sequence length="479" mass="53346">MGAFNSKKKEANLEGEEVTFDHFPSIKSHWARELLGRCASFQDAEDMFLVVELLVGGDLRYHLQQGVEFGDSSVRLYVLEAASALMYLHERNIIHRDIKPDNLLLDEEGHVHLTDFNIATVVKSGQLATSMSGTRPYMAPEVYECAADECLGYGTAVDWWSLGVAMYEVRRGKRPFDIHSSTPLTDIRRMFQVTPRFSPDVNPGIIQLILGLLVLDPARRVQSLEEVYRVPYVAEVALQDVLSKKTKPAFTPPKDHLNCDPTFELEEMIIESRPLHKKKQRLSKQKSLTHSSQSGNTDVEGEKSQSTPVKTKLGTGHHGSSEVTRSSPHTPPTLTEADLQMTKPAVSPSSVRARIARSPKVKVKGSKVTIESPSSSSSSLTKSGINYLQERLKEIQGEQRRAQSETKTSDVTSIDDVMEIASQSQRKAGKQPASQEAESKLEDSLANHVAGIQIQGTKEEEEEEMCKLIHISPFFRVTH</sequence>
<evidence type="ECO:0000256" key="1">
    <source>
        <dbReference type="ARBA" id="ARBA00022527"/>
    </source>
</evidence>
<feature type="compositionally biased region" description="Basic residues" evidence="6">
    <location>
        <begin position="275"/>
        <end position="284"/>
    </location>
</feature>
<keyword evidence="9" id="KW-1185">Reference proteome</keyword>
<dbReference type="PROSITE" id="PS00108">
    <property type="entry name" value="PROTEIN_KINASE_ST"/>
    <property type="match status" value="1"/>
</dbReference>
<evidence type="ECO:0000256" key="3">
    <source>
        <dbReference type="ARBA" id="ARBA00022741"/>
    </source>
</evidence>
<evidence type="ECO:0000313" key="8">
    <source>
        <dbReference type="EMBL" id="KAK8379597.1"/>
    </source>
</evidence>
<evidence type="ECO:0000256" key="2">
    <source>
        <dbReference type="ARBA" id="ARBA00022679"/>
    </source>
</evidence>
<keyword evidence="3" id="KW-0547">Nucleotide-binding</keyword>
<keyword evidence="2" id="KW-0808">Transferase</keyword>
<dbReference type="EMBL" id="JARAKH010000043">
    <property type="protein sequence ID" value="KAK8379597.1"/>
    <property type="molecule type" value="Genomic_DNA"/>
</dbReference>
<evidence type="ECO:0000256" key="6">
    <source>
        <dbReference type="SAM" id="MobiDB-lite"/>
    </source>
</evidence>
<dbReference type="Gene3D" id="3.30.200.20">
    <property type="entry name" value="Phosphorylase Kinase, domain 1"/>
    <property type="match status" value="1"/>
</dbReference>
<dbReference type="InterPro" id="IPR000719">
    <property type="entry name" value="Prot_kinase_dom"/>
</dbReference>
<evidence type="ECO:0000256" key="4">
    <source>
        <dbReference type="ARBA" id="ARBA00022777"/>
    </source>
</evidence>
<dbReference type="GO" id="GO:0001664">
    <property type="term" value="F:G protein-coupled receptor binding"/>
    <property type="evidence" value="ECO:0007669"/>
    <property type="project" value="TreeGrafter"/>
</dbReference>
<dbReference type="PANTHER" id="PTHR24355:SF30">
    <property type="entry name" value="SERINE_THREONINE-PROTEIN KINASE 32B ISOFORM X1"/>
    <property type="match status" value="1"/>
</dbReference>
<dbReference type="PANTHER" id="PTHR24355">
    <property type="entry name" value="G PROTEIN-COUPLED RECEPTOR KINASE/RIBOSOMAL PROTEIN S6 KINASE"/>
    <property type="match status" value="1"/>
</dbReference>
<dbReference type="Pfam" id="PF00069">
    <property type="entry name" value="Pkinase"/>
    <property type="match status" value="1"/>
</dbReference>
<dbReference type="AlphaFoldDB" id="A0AAW0T029"/>
<dbReference type="FunFam" id="1.10.510.10:FF:000169">
    <property type="entry name" value="Serine/threonine-protein kinase 32A"/>
    <property type="match status" value="1"/>
</dbReference>
<dbReference type="GO" id="GO:0005524">
    <property type="term" value="F:ATP binding"/>
    <property type="evidence" value="ECO:0007669"/>
    <property type="project" value="UniProtKB-KW"/>
</dbReference>
<name>A0AAW0T029_SCYPA</name>
<feature type="compositionally biased region" description="Polar residues" evidence="6">
    <location>
        <begin position="421"/>
        <end position="436"/>
    </location>
</feature>
<dbReference type="Proteomes" id="UP001487740">
    <property type="component" value="Unassembled WGS sequence"/>
</dbReference>
<evidence type="ECO:0000256" key="5">
    <source>
        <dbReference type="ARBA" id="ARBA00022840"/>
    </source>
</evidence>
<dbReference type="SMART" id="SM00220">
    <property type="entry name" value="S_TKc"/>
    <property type="match status" value="1"/>
</dbReference>
<protein>
    <recommendedName>
        <fullName evidence="7">Protein kinase domain-containing protein</fullName>
    </recommendedName>
</protein>
<reference evidence="8 9" key="1">
    <citation type="submission" date="2023-03" db="EMBL/GenBank/DDBJ databases">
        <title>High-quality genome of Scylla paramamosain provides insights in environmental adaptation.</title>
        <authorList>
            <person name="Zhang L."/>
        </authorList>
    </citation>
    <scope>NUCLEOTIDE SEQUENCE [LARGE SCALE GENOMIC DNA]</scope>
    <source>
        <strain evidence="8">LZ_2023a</strain>
        <tissue evidence="8">Muscle</tissue>
    </source>
</reference>
<feature type="domain" description="Protein kinase" evidence="7">
    <location>
        <begin position="1"/>
        <end position="233"/>
    </location>
</feature>
<dbReference type="PROSITE" id="PS50011">
    <property type="entry name" value="PROTEIN_KINASE_DOM"/>
    <property type="match status" value="1"/>
</dbReference>
<feature type="region of interest" description="Disordered" evidence="6">
    <location>
        <begin position="421"/>
        <end position="444"/>
    </location>
</feature>
<feature type="compositionally biased region" description="Basic residues" evidence="6">
    <location>
        <begin position="354"/>
        <end position="365"/>
    </location>
</feature>
<comment type="caution">
    <text evidence="8">The sequence shown here is derived from an EMBL/GenBank/DDBJ whole genome shotgun (WGS) entry which is preliminary data.</text>
</comment>
<dbReference type="GO" id="GO:0007186">
    <property type="term" value="P:G protein-coupled receptor signaling pathway"/>
    <property type="evidence" value="ECO:0007669"/>
    <property type="project" value="TreeGrafter"/>
</dbReference>
<keyword evidence="5" id="KW-0067">ATP-binding</keyword>
<evidence type="ECO:0000259" key="7">
    <source>
        <dbReference type="PROSITE" id="PS50011"/>
    </source>
</evidence>
<dbReference type="GO" id="GO:0009966">
    <property type="term" value="P:regulation of signal transduction"/>
    <property type="evidence" value="ECO:0007669"/>
    <property type="project" value="TreeGrafter"/>
</dbReference>
<organism evidence="8 9">
    <name type="scientific">Scylla paramamosain</name>
    <name type="common">Mud crab</name>
    <dbReference type="NCBI Taxonomy" id="85552"/>
    <lineage>
        <taxon>Eukaryota</taxon>
        <taxon>Metazoa</taxon>
        <taxon>Ecdysozoa</taxon>
        <taxon>Arthropoda</taxon>
        <taxon>Crustacea</taxon>
        <taxon>Multicrustacea</taxon>
        <taxon>Malacostraca</taxon>
        <taxon>Eumalacostraca</taxon>
        <taxon>Eucarida</taxon>
        <taxon>Decapoda</taxon>
        <taxon>Pleocyemata</taxon>
        <taxon>Brachyura</taxon>
        <taxon>Eubrachyura</taxon>
        <taxon>Portunoidea</taxon>
        <taxon>Portunidae</taxon>
        <taxon>Portuninae</taxon>
        <taxon>Scylla</taxon>
    </lineage>
</organism>
<dbReference type="Gene3D" id="1.10.510.10">
    <property type="entry name" value="Transferase(Phosphotransferase) domain 1"/>
    <property type="match status" value="1"/>
</dbReference>
<dbReference type="InterPro" id="IPR011009">
    <property type="entry name" value="Kinase-like_dom_sf"/>
</dbReference>
<keyword evidence="4" id="KW-0418">Kinase</keyword>
<gene>
    <name evidence="8" type="ORF">O3P69_019509</name>
</gene>
<keyword evidence="1" id="KW-0723">Serine/threonine-protein kinase</keyword>
<evidence type="ECO:0000313" key="9">
    <source>
        <dbReference type="Proteomes" id="UP001487740"/>
    </source>
</evidence>
<accession>A0AAW0T029</accession>
<dbReference type="InterPro" id="IPR008271">
    <property type="entry name" value="Ser/Thr_kinase_AS"/>
</dbReference>
<proteinExistence type="predicted"/>
<dbReference type="GO" id="GO:0004703">
    <property type="term" value="F:G protein-coupled receptor kinase activity"/>
    <property type="evidence" value="ECO:0007669"/>
    <property type="project" value="TreeGrafter"/>
</dbReference>